<dbReference type="AlphaFoldDB" id="A0A226BVW4"/>
<feature type="active site" description="For OMPdecase activity" evidence="10">
    <location>
        <position position="65"/>
    </location>
</feature>
<feature type="binding site" evidence="9 11">
    <location>
        <position position="124"/>
    </location>
    <ligand>
        <name>substrate</name>
    </ligand>
</feature>
<protein>
    <recommendedName>
        <fullName evidence="9">Orotidine 5'-phosphate decarboxylase</fullName>
        <ecNumber evidence="9">4.1.1.23</ecNumber>
    </recommendedName>
    <alternativeName>
        <fullName evidence="9">OMP decarboxylase</fullName>
        <shortName evidence="9">OMPDCase</shortName>
        <shortName evidence="9">OMPdecase</shortName>
    </alternativeName>
</protein>
<dbReference type="Pfam" id="PF00215">
    <property type="entry name" value="OMPdecase"/>
    <property type="match status" value="1"/>
</dbReference>
<dbReference type="InterPro" id="IPR013785">
    <property type="entry name" value="Aldolase_TIM"/>
</dbReference>
<dbReference type="NCBIfam" id="NF001273">
    <property type="entry name" value="PRK00230.1"/>
    <property type="match status" value="1"/>
</dbReference>
<dbReference type="InterPro" id="IPR014732">
    <property type="entry name" value="OMPdecase"/>
</dbReference>
<dbReference type="GO" id="GO:0005829">
    <property type="term" value="C:cytosol"/>
    <property type="evidence" value="ECO:0007669"/>
    <property type="project" value="TreeGrafter"/>
</dbReference>
<comment type="subunit">
    <text evidence="3 9">Homodimer.</text>
</comment>
<evidence type="ECO:0000256" key="8">
    <source>
        <dbReference type="ARBA" id="ARBA00061012"/>
    </source>
</evidence>
<dbReference type="InterPro" id="IPR047596">
    <property type="entry name" value="OMPdecase_bac"/>
</dbReference>
<feature type="binding site" evidence="9 11">
    <location>
        <position position="186"/>
    </location>
    <ligand>
        <name>substrate</name>
    </ligand>
</feature>
<dbReference type="Gene3D" id="3.20.20.70">
    <property type="entry name" value="Aldolase class I"/>
    <property type="match status" value="1"/>
</dbReference>
<dbReference type="PANTHER" id="PTHR32119:SF2">
    <property type="entry name" value="OROTIDINE 5'-PHOSPHATE DECARBOXYLASE"/>
    <property type="match status" value="1"/>
</dbReference>
<keyword evidence="6 9" id="KW-0456">Lyase</keyword>
<accession>A0A226BVW4</accession>
<evidence type="ECO:0000256" key="2">
    <source>
        <dbReference type="ARBA" id="ARBA00004861"/>
    </source>
</evidence>
<dbReference type="HAMAP" id="MF_01200_B">
    <property type="entry name" value="OMPdecase_type1_B"/>
    <property type="match status" value="1"/>
</dbReference>
<proteinExistence type="inferred from homology"/>
<dbReference type="Proteomes" id="UP000214588">
    <property type="component" value="Unassembled WGS sequence"/>
</dbReference>
<dbReference type="SMART" id="SM00934">
    <property type="entry name" value="OMPdecase"/>
    <property type="match status" value="1"/>
</dbReference>
<keyword evidence="15" id="KW-1185">Reference proteome</keyword>
<dbReference type="InterPro" id="IPR011060">
    <property type="entry name" value="RibuloseP-bd_barrel"/>
</dbReference>
<dbReference type="RefSeq" id="WP_089024092.1">
    <property type="nucleotide sequence ID" value="NZ_NIQC01000024.1"/>
</dbReference>
<dbReference type="SUPFAM" id="SSF51366">
    <property type="entry name" value="Ribulose-phoshate binding barrel"/>
    <property type="match status" value="1"/>
</dbReference>
<dbReference type="OrthoDB" id="9806203at2"/>
<dbReference type="GO" id="GO:0006207">
    <property type="term" value="P:'de novo' pyrimidine nucleobase biosynthetic process"/>
    <property type="evidence" value="ECO:0007669"/>
    <property type="project" value="InterPro"/>
</dbReference>
<keyword evidence="4 9" id="KW-0210">Decarboxylase</keyword>
<evidence type="ECO:0000256" key="6">
    <source>
        <dbReference type="ARBA" id="ARBA00023239"/>
    </source>
</evidence>
<comment type="pathway">
    <text evidence="2 9 12">Pyrimidine metabolism; UMP biosynthesis via de novo pathway; UMP from orotate: step 2/2.</text>
</comment>
<feature type="domain" description="Orotidine 5'-phosphate decarboxylase" evidence="13">
    <location>
        <begin position="5"/>
        <end position="231"/>
    </location>
</feature>
<gene>
    <name evidence="9 14" type="primary">pyrF</name>
    <name evidence="14" type="ORF">CDO51_09825</name>
</gene>
<evidence type="ECO:0000256" key="1">
    <source>
        <dbReference type="ARBA" id="ARBA00002356"/>
    </source>
</evidence>
<organism evidence="14 15">
    <name type="scientific">Natranaerobius trueperi</name>
    <dbReference type="NCBI Taxonomy" id="759412"/>
    <lineage>
        <taxon>Bacteria</taxon>
        <taxon>Bacillati</taxon>
        <taxon>Bacillota</taxon>
        <taxon>Clostridia</taxon>
        <taxon>Natranaerobiales</taxon>
        <taxon>Natranaerobiaceae</taxon>
        <taxon>Natranaerobius</taxon>
    </lineage>
</organism>
<dbReference type="EMBL" id="NIQC01000024">
    <property type="protein sequence ID" value="OWZ83188.1"/>
    <property type="molecule type" value="Genomic_DNA"/>
</dbReference>
<evidence type="ECO:0000256" key="7">
    <source>
        <dbReference type="ARBA" id="ARBA00049157"/>
    </source>
</evidence>
<dbReference type="EC" id="4.1.1.23" evidence="9"/>
<comment type="caution">
    <text evidence="14">The sequence shown here is derived from an EMBL/GenBank/DDBJ whole genome shotgun (WGS) entry which is preliminary data.</text>
</comment>
<evidence type="ECO:0000256" key="11">
    <source>
        <dbReference type="PIRSR" id="PIRSR614732-2"/>
    </source>
</evidence>
<evidence type="ECO:0000256" key="4">
    <source>
        <dbReference type="ARBA" id="ARBA00022793"/>
    </source>
</evidence>
<evidence type="ECO:0000313" key="15">
    <source>
        <dbReference type="Proteomes" id="UP000214588"/>
    </source>
</evidence>
<sequence>MNNDKLIVALDVSSEKEAIAIVEQLGDQVNYYKVGMELFYSAGPEIIKKLRKYDKQVFLDLKCHDIPNTVAKTGKVLTELGVSMFNLHISGGREMMERTVEHVQNKAEHLGITPPKILGVTILTSIDNETFQKEIGFSGSIEQKVKEYALLAKSSGLDGVVASAKEAAIISEACPENFSIVTPGIRPKFSTKGDQKRTLSPKEALQKGSTHLVIGRPITGYHDRESKIHAVSKIYEEMFNYEGGF</sequence>
<reference evidence="14 15" key="1">
    <citation type="submission" date="2017-06" db="EMBL/GenBank/DDBJ databases">
        <title>Draft Genome Sequence of Natranaerobius trueperi halophilic, alkalithermophilic bacteria from soda lakes.</title>
        <authorList>
            <person name="Zhao B."/>
        </authorList>
    </citation>
    <scope>NUCLEOTIDE SEQUENCE [LARGE SCALE GENOMIC DNA]</scope>
    <source>
        <strain evidence="14 15">DSM 18760</strain>
    </source>
</reference>
<feature type="binding site" evidence="9 11">
    <location>
        <position position="216"/>
    </location>
    <ligand>
        <name>substrate</name>
    </ligand>
</feature>
<dbReference type="GO" id="GO:0044205">
    <property type="term" value="P:'de novo' UMP biosynthetic process"/>
    <property type="evidence" value="ECO:0007669"/>
    <property type="project" value="UniProtKB-UniRule"/>
</dbReference>
<evidence type="ECO:0000256" key="5">
    <source>
        <dbReference type="ARBA" id="ARBA00022975"/>
    </source>
</evidence>
<feature type="active site" description="Proton donor" evidence="9">
    <location>
        <position position="62"/>
    </location>
</feature>
<dbReference type="PANTHER" id="PTHR32119">
    <property type="entry name" value="OROTIDINE 5'-PHOSPHATE DECARBOXYLASE"/>
    <property type="match status" value="1"/>
</dbReference>
<evidence type="ECO:0000256" key="12">
    <source>
        <dbReference type="RuleBase" id="RU000512"/>
    </source>
</evidence>
<comment type="catalytic activity">
    <reaction evidence="7 9 12">
        <text>orotidine 5'-phosphate + H(+) = UMP + CO2</text>
        <dbReference type="Rhea" id="RHEA:11596"/>
        <dbReference type="ChEBI" id="CHEBI:15378"/>
        <dbReference type="ChEBI" id="CHEBI:16526"/>
        <dbReference type="ChEBI" id="CHEBI:57538"/>
        <dbReference type="ChEBI" id="CHEBI:57865"/>
        <dbReference type="EC" id="4.1.1.23"/>
    </reaction>
</comment>
<name>A0A226BVW4_9FIRM</name>
<comment type="function">
    <text evidence="1 9">Catalyzes the decarboxylation of orotidine 5'-monophosphate (OMP) to uridine 5'-monophosphate (UMP).</text>
</comment>
<dbReference type="NCBIfam" id="TIGR01740">
    <property type="entry name" value="pyrF"/>
    <property type="match status" value="1"/>
</dbReference>
<evidence type="ECO:0000256" key="10">
    <source>
        <dbReference type="PIRSR" id="PIRSR614732-1"/>
    </source>
</evidence>
<evidence type="ECO:0000313" key="14">
    <source>
        <dbReference type="EMBL" id="OWZ83188.1"/>
    </source>
</evidence>
<dbReference type="CDD" id="cd04725">
    <property type="entry name" value="OMP_decarboxylase_like"/>
    <property type="match status" value="1"/>
</dbReference>
<dbReference type="PROSITE" id="PS00156">
    <property type="entry name" value="OMPDECASE"/>
    <property type="match status" value="1"/>
</dbReference>
<dbReference type="UniPathway" id="UPA00070">
    <property type="reaction ID" value="UER00120"/>
</dbReference>
<feature type="active site" description="For OMPdecase activity" evidence="10">
    <location>
        <position position="60"/>
    </location>
</feature>
<evidence type="ECO:0000256" key="3">
    <source>
        <dbReference type="ARBA" id="ARBA00011738"/>
    </source>
</evidence>
<keyword evidence="5 9" id="KW-0665">Pyrimidine biosynthesis</keyword>
<feature type="binding site" evidence="9 11">
    <location>
        <position position="11"/>
    </location>
    <ligand>
        <name>substrate</name>
    </ligand>
</feature>
<dbReference type="InterPro" id="IPR018089">
    <property type="entry name" value="OMPdecase_AS"/>
</dbReference>
<dbReference type="GO" id="GO:0004590">
    <property type="term" value="F:orotidine-5'-phosphate decarboxylase activity"/>
    <property type="evidence" value="ECO:0007669"/>
    <property type="project" value="UniProtKB-UniRule"/>
</dbReference>
<evidence type="ECO:0000259" key="13">
    <source>
        <dbReference type="SMART" id="SM00934"/>
    </source>
</evidence>
<feature type="binding site" evidence="9">
    <location>
        <begin position="60"/>
        <end position="69"/>
    </location>
    <ligand>
        <name>substrate</name>
    </ligand>
</feature>
<feature type="binding site" evidence="9 11">
    <location>
        <position position="195"/>
    </location>
    <ligand>
        <name>substrate</name>
    </ligand>
</feature>
<dbReference type="InterPro" id="IPR001754">
    <property type="entry name" value="OMPdeCOase_dom"/>
</dbReference>
<feature type="binding site" evidence="9 11">
    <location>
        <position position="215"/>
    </location>
    <ligand>
        <name>substrate</name>
    </ligand>
</feature>
<feature type="active site" description="For OMPdecase activity" evidence="10">
    <location>
        <position position="62"/>
    </location>
</feature>
<dbReference type="FunFam" id="3.20.20.70:FF:000015">
    <property type="entry name" value="Orotidine 5'-phosphate decarboxylase"/>
    <property type="match status" value="1"/>
</dbReference>
<evidence type="ECO:0000256" key="9">
    <source>
        <dbReference type="HAMAP-Rule" id="MF_01200"/>
    </source>
</evidence>
<comment type="similarity">
    <text evidence="8 9">Belongs to the OMP decarboxylase family. Type 1 subfamily.</text>
</comment>
<feature type="binding site" evidence="9 11">
    <location>
        <position position="33"/>
    </location>
    <ligand>
        <name>substrate</name>
    </ligand>
</feature>